<proteinExistence type="predicted"/>
<name>A0AAW1KTC3_SAPOF</name>
<evidence type="ECO:0000256" key="1">
    <source>
        <dbReference type="SAM" id="MobiDB-lite"/>
    </source>
</evidence>
<evidence type="ECO:0000313" key="2">
    <source>
        <dbReference type="EMBL" id="KAK9724447.1"/>
    </source>
</evidence>
<protein>
    <recommendedName>
        <fullName evidence="4">Retrotransposon gag domain-containing protein</fullName>
    </recommendedName>
</protein>
<reference evidence="2" key="1">
    <citation type="submission" date="2024-03" db="EMBL/GenBank/DDBJ databases">
        <title>WGS assembly of Saponaria officinalis var. Norfolk2.</title>
        <authorList>
            <person name="Jenkins J."/>
            <person name="Shu S."/>
            <person name="Grimwood J."/>
            <person name="Barry K."/>
            <person name="Goodstein D."/>
            <person name="Schmutz J."/>
            <person name="Leebens-Mack J."/>
            <person name="Osbourn A."/>
        </authorList>
    </citation>
    <scope>NUCLEOTIDE SEQUENCE [LARGE SCALE GENOMIC DNA]</scope>
    <source>
        <strain evidence="2">JIC</strain>
    </source>
</reference>
<dbReference type="EMBL" id="JBDFQZ010000005">
    <property type="protein sequence ID" value="KAK9724447.1"/>
    <property type="molecule type" value="Genomic_DNA"/>
</dbReference>
<comment type="caution">
    <text evidence="2">The sequence shown here is derived from an EMBL/GenBank/DDBJ whole genome shotgun (WGS) entry which is preliminary data.</text>
</comment>
<accession>A0AAW1KTC3</accession>
<organism evidence="2 3">
    <name type="scientific">Saponaria officinalis</name>
    <name type="common">Common soapwort</name>
    <name type="synonym">Lychnis saponaria</name>
    <dbReference type="NCBI Taxonomy" id="3572"/>
    <lineage>
        <taxon>Eukaryota</taxon>
        <taxon>Viridiplantae</taxon>
        <taxon>Streptophyta</taxon>
        <taxon>Embryophyta</taxon>
        <taxon>Tracheophyta</taxon>
        <taxon>Spermatophyta</taxon>
        <taxon>Magnoliopsida</taxon>
        <taxon>eudicotyledons</taxon>
        <taxon>Gunneridae</taxon>
        <taxon>Pentapetalae</taxon>
        <taxon>Caryophyllales</taxon>
        <taxon>Caryophyllaceae</taxon>
        <taxon>Caryophylleae</taxon>
        <taxon>Saponaria</taxon>
    </lineage>
</organism>
<feature type="region of interest" description="Disordered" evidence="1">
    <location>
        <begin position="162"/>
        <end position="208"/>
    </location>
</feature>
<dbReference type="PANTHER" id="PTHR34222">
    <property type="entry name" value="GAG_PRE-INTEGRS DOMAIN-CONTAINING PROTEIN"/>
    <property type="match status" value="1"/>
</dbReference>
<feature type="compositionally biased region" description="Polar residues" evidence="1">
    <location>
        <begin position="185"/>
        <end position="199"/>
    </location>
</feature>
<evidence type="ECO:0000313" key="3">
    <source>
        <dbReference type="Proteomes" id="UP001443914"/>
    </source>
</evidence>
<sequence>MPQTMHHESINSRVTSVVDYYTHLKSIWDELATYSRVPACTCGAAAEFLKEKDEEKVHQFITGLNTALYDNLRSNLLMDDDLTSLNRVYALVLREECHKAVTRVREEPATEVAMSARTGASCGHGRGCGNPSQPEQEYEPPRCTHCNKWYNTEENCWEKLGINGRGRGRGRRGGRGGGRGGRGSGNNNQVVNATTTSEGESSKKEFTTEEMEQLRILLNAKAEGNEKLKGMHHVNLNEWMLDSGASHHMTGCRETLMSPWQGAPSTVGLPDGSTIIA</sequence>
<feature type="compositionally biased region" description="Gly residues" evidence="1">
    <location>
        <begin position="175"/>
        <end position="184"/>
    </location>
</feature>
<evidence type="ECO:0008006" key="4">
    <source>
        <dbReference type="Google" id="ProtNLM"/>
    </source>
</evidence>
<gene>
    <name evidence="2" type="ORF">RND81_05G072700</name>
</gene>
<keyword evidence="3" id="KW-1185">Reference proteome</keyword>
<dbReference type="Proteomes" id="UP001443914">
    <property type="component" value="Unassembled WGS sequence"/>
</dbReference>
<feature type="region of interest" description="Disordered" evidence="1">
    <location>
        <begin position="121"/>
        <end position="141"/>
    </location>
</feature>
<dbReference type="PANTHER" id="PTHR34222:SF28">
    <property type="entry name" value="CCHC-TYPE DOMAIN-CONTAINING PROTEIN"/>
    <property type="match status" value="1"/>
</dbReference>
<dbReference type="AlphaFoldDB" id="A0AAW1KTC3"/>